<dbReference type="GO" id="GO:0003677">
    <property type="term" value="F:DNA binding"/>
    <property type="evidence" value="ECO:0007669"/>
    <property type="project" value="UniProtKB-KW"/>
</dbReference>
<dbReference type="PANTHER" id="PTHR24567">
    <property type="entry name" value="CRP FAMILY TRANSCRIPTIONAL REGULATORY PROTEIN"/>
    <property type="match status" value="1"/>
</dbReference>
<keyword evidence="3" id="KW-0804">Transcription</keyword>
<dbReference type="AlphaFoldDB" id="A0A1G9MDU2"/>
<evidence type="ECO:0000256" key="1">
    <source>
        <dbReference type="ARBA" id="ARBA00023015"/>
    </source>
</evidence>
<dbReference type="InterPro" id="IPR018490">
    <property type="entry name" value="cNMP-bd_dom_sf"/>
</dbReference>
<dbReference type="Gene3D" id="2.60.120.10">
    <property type="entry name" value="Jelly Rolls"/>
    <property type="match status" value="1"/>
</dbReference>
<keyword evidence="6" id="KW-0808">Transferase</keyword>
<dbReference type="Pfam" id="PF13545">
    <property type="entry name" value="HTH_Crp_2"/>
    <property type="match status" value="1"/>
</dbReference>
<evidence type="ECO:0000259" key="5">
    <source>
        <dbReference type="PROSITE" id="PS51063"/>
    </source>
</evidence>
<evidence type="ECO:0000313" key="7">
    <source>
        <dbReference type="Proteomes" id="UP000199555"/>
    </source>
</evidence>
<dbReference type="SMART" id="SM00100">
    <property type="entry name" value="cNMP"/>
    <property type="match status" value="1"/>
</dbReference>
<dbReference type="PROSITE" id="PS50042">
    <property type="entry name" value="CNMP_BINDING_3"/>
    <property type="match status" value="1"/>
</dbReference>
<reference evidence="7" key="1">
    <citation type="submission" date="2016-10" db="EMBL/GenBank/DDBJ databases">
        <authorList>
            <person name="Varghese N."/>
            <person name="Submissions S."/>
        </authorList>
    </citation>
    <scope>NUCLEOTIDE SEQUENCE [LARGE SCALE GENOMIC DNA]</scope>
    <source>
        <strain evidence="7">CGMCC 1.7655</strain>
    </source>
</reference>
<dbReference type="PROSITE" id="PS51063">
    <property type="entry name" value="HTH_CRP_2"/>
    <property type="match status" value="1"/>
</dbReference>
<organism evidence="6 7">
    <name type="scientific">Paracoccus chinensis</name>
    <dbReference type="NCBI Taxonomy" id="525640"/>
    <lineage>
        <taxon>Bacteria</taxon>
        <taxon>Pseudomonadati</taxon>
        <taxon>Pseudomonadota</taxon>
        <taxon>Alphaproteobacteria</taxon>
        <taxon>Rhodobacterales</taxon>
        <taxon>Paracoccaceae</taxon>
        <taxon>Paracoccus</taxon>
    </lineage>
</organism>
<dbReference type="GO" id="GO:0016301">
    <property type="term" value="F:kinase activity"/>
    <property type="evidence" value="ECO:0007669"/>
    <property type="project" value="UniProtKB-KW"/>
</dbReference>
<dbReference type="GO" id="GO:0003700">
    <property type="term" value="F:DNA-binding transcription factor activity"/>
    <property type="evidence" value="ECO:0007669"/>
    <property type="project" value="TreeGrafter"/>
</dbReference>
<dbReference type="GO" id="GO:0005829">
    <property type="term" value="C:cytosol"/>
    <property type="evidence" value="ECO:0007669"/>
    <property type="project" value="TreeGrafter"/>
</dbReference>
<dbReference type="InterPro" id="IPR014710">
    <property type="entry name" value="RmlC-like_jellyroll"/>
</dbReference>
<dbReference type="SUPFAM" id="SSF51206">
    <property type="entry name" value="cAMP-binding domain-like"/>
    <property type="match status" value="1"/>
</dbReference>
<keyword evidence="2" id="KW-0238">DNA-binding</keyword>
<dbReference type="RefSeq" id="WP_175558899.1">
    <property type="nucleotide sequence ID" value="NZ_FNGE01000020.1"/>
</dbReference>
<evidence type="ECO:0000256" key="3">
    <source>
        <dbReference type="ARBA" id="ARBA00023163"/>
    </source>
</evidence>
<dbReference type="InterPro" id="IPR012318">
    <property type="entry name" value="HTH_CRP"/>
</dbReference>
<feature type="domain" description="Cyclic nucleotide-binding" evidence="4">
    <location>
        <begin position="30"/>
        <end position="133"/>
    </location>
</feature>
<sequence length="245" mass="26525">MKTCRCNPDLSSAHVTLTSAERETARRSPLLASLSESSETRLLEGARAQSAQAGQIIIQQDEPAEALFIVLEGWVKLYRMAPSGTEAVVAILCDGQSFGETSALCQQSYLTSAAAISPARLLRLDAGHVRRLLHSEPVLATSMLTPAFVHLEQLVIHIEELKARTGVQRVAEFLLTLEARAEGECAEAVALPYSKALIAGQLGMKPETLSRAFARLREHGVQTDATGVRIENADRLRDLVAEEVA</sequence>
<gene>
    <name evidence="6" type="ORF">SAMN04487971_12013</name>
</gene>
<protein>
    <submittedName>
        <fullName evidence="6">cAMP-binding domain of CRP or a regulatory subunit of cAMP-dependent protein kinases</fullName>
    </submittedName>
</protein>
<evidence type="ECO:0000313" key="6">
    <source>
        <dbReference type="EMBL" id="SDL72294.1"/>
    </source>
</evidence>
<dbReference type="InterPro" id="IPR000595">
    <property type="entry name" value="cNMP-bd_dom"/>
</dbReference>
<proteinExistence type="predicted"/>
<evidence type="ECO:0000259" key="4">
    <source>
        <dbReference type="PROSITE" id="PS50042"/>
    </source>
</evidence>
<dbReference type="PANTHER" id="PTHR24567:SF74">
    <property type="entry name" value="HTH-TYPE TRANSCRIPTIONAL REGULATOR ARCR"/>
    <property type="match status" value="1"/>
</dbReference>
<dbReference type="InterPro" id="IPR036390">
    <property type="entry name" value="WH_DNA-bd_sf"/>
</dbReference>
<name>A0A1G9MDU2_9RHOB</name>
<keyword evidence="7" id="KW-1185">Reference proteome</keyword>
<dbReference type="Proteomes" id="UP000199555">
    <property type="component" value="Unassembled WGS sequence"/>
</dbReference>
<keyword evidence="1" id="KW-0805">Transcription regulation</keyword>
<dbReference type="CDD" id="cd00038">
    <property type="entry name" value="CAP_ED"/>
    <property type="match status" value="1"/>
</dbReference>
<dbReference type="InterPro" id="IPR036388">
    <property type="entry name" value="WH-like_DNA-bd_sf"/>
</dbReference>
<dbReference type="STRING" id="525640.SAMN04487971_12013"/>
<dbReference type="SUPFAM" id="SSF46785">
    <property type="entry name" value="Winged helix' DNA-binding domain"/>
    <property type="match status" value="1"/>
</dbReference>
<dbReference type="InterPro" id="IPR050397">
    <property type="entry name" value="Env_Response_Regulators"/>
</dbReference>
<evidence type="ECO:0000256" key="2">
    <source>
        <dbReference type="ARBA" id="ARBA00023125"/>
    </source>
</evidence>
<feature type="domain" description="HTH crp-type" evidence="5">
    <location>
        <begin position="164"/>
        <end position="234"/>
    </location>
</feature>
<dbReference type="Gene3D" id="1.10.10.10">
    <property type="entry name" value="Winged helix-like DNA-binding domain superfamily/Winged helix DNA-binding domain"/>
    <property type="match status" value="1"/>
</dbReference>
<dbReference type="EMBL" id="FNGE01000020">
    <property type="protein sequence ID" value="SDL72294.1"/>
    <property type="molecule type" value="Genomic_DNA"/>
</dbReference>
<dbReference type="Pfam" id="PF00027">
    <property type="entry name" value="cNMP_binding"/>
    <property type="match status" value="1"/>
</dbReference>
<keyword evidence="6" id="KW-0418">Kinase</keyword>
<accession>A0A1G9MDU2</accession>